<comment type="caution">
    <text evidence="6">The sequence shown here is derived from an EMBL/GenBank/DDBJ whole genome shotgun (WGS) entry which is preliminary data.</text>
</comment>
<evidence type="ECO:0000259" key="4">
    <source>
        <dbReference type="Pfam" id="PF04666"/>
    </source>
</evidence>
<evidence type="ECO:0000313" key="7">
    <source>
        <dbReference type="Proteomes" id="UP001249851"/>
    </source>
</evidence>
<dbReference type="AlphaFoldDB" id="A0AAD9VDW0"/>
<keyword evidence="3" id="KW-0808">Transferase</keyword>
<evidence type="ECO:0008006" key="8">
    <source>
        <dbReference type="Google" id="ProtNLM"/>
    </source>
</evidence>
<dbReference type="GO" id="GO:0008375">
    <property type="term" value="F:acetylglucosaminyltransferase activity"/>
    <property type="evidence" value="ECO:0007669"/>
    <property type="project" value="TreeGrafter"/>
</dbReference>
<evidence type="ECO:0000256" key="3">
    <source>
        <dbReference type="ARBA" id="ARBA00022679"/>
    </source>
</evidence>
<feature type="domain" description="MGAT4 conserved region" evidence="4">
    <location>
        <begin position="77"/>
        <end position="305"/>
    </location>
</feature>
<dbReference type="PANTHER" id="PTHR12062">
    <property type="entry name" value="N-ACETYLGLUCOSAMINYLTRANSFERASE VI"/>
    <property type="match status" value="1"/>
</dbReference>
<dbReference type="Pfam" id="PF23524">
    <property type="entry name" value="MGAT4A_C"/>
    <property type="match status" value="1"/>
</dbReference>
<keyword evidence="2" id="KW-0328">Glycosyltransferase</keyword>
<keyword evidence="7" id="KW-1185">Reference proteome</keyword>
<dbReference type="Proteomes" id="UP001249851">
    <property type="component" value="Unassembled WGS sequence"/>
</dbReference>
<gene>
    <name evidence="6" type="ORF">P5673_004463</name>
</gene>
<dbReference type="Pfam" id="PF04666">
    <property type="entry name" value="MGAT4_cons"/>
    <property type="match status" value="1"/>
</dbReference>
<comment type="pathway">
    <text evidence="1">Protein modification; protein glycosylation.</text>
</comment>
<protein>
    <recommendedName>
        <fullName evidence="8">Alpha-1,3-mannosyl-glycoprotein 4-beta-N-acetylglucosaminyltransferase C-like</fullName>
    </recommendedName>
</protein>
<dbReference type="EMBL" id="JARQWQ010000007">
    <property type="protein sequence ID" value="KAK2570769.1"/>
    <property type="molecule type" value="Genomic_DNA"/>
</dbReference>
<organism evidence="6 7">
    <name type="scientific">Acropora cervicornis</name>
    <name type="common">Staghorn coral</name>
    <dbReference type="NCBI Taxonomy" id="6130"/>
    <lineage>
        <taxon>Eukaryota</taxon>
        <taxon>Metazoa</taxon>
        <taxon>Cnidaria</taxon>
        <taxon>Anthozoa</taxon>
        <taxon>Hexacorallia</taxon>
        <taxon>Scleractinia</taxon>
        <taxon>Astrocoeniina</taxon>
        <taxon>Acroporidae</taxon>
        <taxon>Acropora</taxon>
    </lineage>
</organism>
<accession>A0AAD9VDW0</accession>
<dbReference type="InterPro" id="IPR006759">
    <property type="entry name" value="Glyco_transf_54"/>
</dbReference>
<evidence type="ECO:0000313" key="6">
    <source>
        <dbReference type="EMBL" id="KAK2570769.1"/>
    </source>
</evidence>
<dbReference type="PANTHER" id="PTHR12062:SF33">
    <property type="entry name" value="ALPHA-1,6-MANNOSYL-GLYCOPROTEIN 4-BETA-N-ACETYLGLUCOSAMINYLTRANSFERASE-LIKE"/>
    <property type="match status" value="1"/>
</dbReference>
<dbReference type="Gene3D" id="2.60.120.260">
    <property type="entry name" value="Galactose-binding domain-like"/>
    <property type="match status" value="1"/>
</dbReference>
<feature type="domain" description="MGAT4 A/B/C C-terminal" evidence="5">
    <location>
        <begin position="333"/>
        <end position="461"/>
    </location>
</feature>
<dbReference type="GO" id="GO:0006487">
    <property type="term" value="P:protein N-linked glycosylation"/>
    <property type="evidence" value="ECO:0007669"/>
    <property type="project" value="TreeGrafter"/>
</dbReference>
<evidence type="ECO:0000256" key="1">
    <source>
        <dbReference type="ARBA" id="ARBA00004922"/>
    </source>
</evidence>
<dbReference type="InterPro" id="IPR056576">
    <property type="entry name" value="MGAT4_A/B/C_C"/>
</dbReference>
<reference evidence="6" key="1">
    <citation type="journal article" date="2023" name="G3 (Bethesda)">
        <title>Whole genome assembly and annotation of the endangered Caribbean coral Acropora cervicornis.</title>
        <authorList>
            <person name="Selwyn J.D."/>
            <person name="Vollmer S.V."/>
        </authorList>
    </citation>
    <scope>NUCLEOTIDE SEQUENCE</scope>
    <source>
        <strain evidence="6">K2</strain>
    </source>
</reference>
<proteinExistence type="predicted"/>
<evidence type="ECO:0000256" key="2">
    <source>
        <dbReference type="ARBA" id="ARBA00022676"/>
    </source>
</evidence>
<reference evidence="6" key="2">
    <citation type="journal article" date="2023" name="Science">
        <title>Genomic signatures of disease resistance in endangered staghorn corals.</title>
        <authorList>
            <person name="Vollmer S.V."/>
            <person name="Selwyn J.D."/>
            <person name="Despard B.A."/>
            <person name="Roesel C.L."/>
        </authorList>
    </citation>
    <scope>NUCLEOTIDE SEQUENCE</scope>
    <source>
        <strain evidence="6">K2</strain>
    </source>
</reference>
<name>A0AAD9VDW0_ACRCE</name>
<dbReference type="InterPro" id="IPR057279">
    <property type="entry name" value="MGAT4"/>
</dbReference>
<sequence length="467" mass="54012">MWRKSNSYLMHRKVRRVCWCMLNCMALLSVIAVTFSTSRWLGYTLPIATEKPRKINGQDPSVCFDENRLSSQEINKLGTYPRVKRFLSIGISSIKRPFGLNYLPRTIHLLIGNLSEEKRKELYMVIFLADLSYAHNSAVSRNISNGFKTDIDNGLLHAIFAPKEYYPRLTNLKEKFGDSKERIFWRSKLVIDFSFLMCYCKDLSQYYLHLEDDVIPAPSFYPKLKDFIASQQKQWTVLDVALQGAIAKVYQSTDLERLATFLYLMYDELPVDWLINKWRNIKDSANIFAPASLFQHVGHHSSLLENNVSHLFKEGYFDKYDQKYKGLNPVAVVSASMQNSHLNTKPELAYGKGLGYFWVKGIKKGDFIDIEFTSPTEVRKVFVDTGANFAASDQLKHGILQASFQNETTKEAGHSGRCKNFETIDYFQRGKVEVFVERNRNVNCLRILVTGNQDKWLLVREIDVWET</sequence>
<evidence type="ECO:0000259" key="5">
    <source>
        <dbReference type="Pfam" id="PF23524"/>
    </source>
</evidence>